<dbReference type="Proteomes" id="UP000494269">
    <property type="component" value="Unassembled WGS sequence"/>
</dbReference>
<proteinExistence type="predicted"/>
<name>A0A6S7AK32_9BURK</name>
<keyword evidence="2" id="KW-1185">Reference proteome</keyword>
<evidence type="ECO:0000313" key="2">
    <source>
        <dbReference type="Proteomes" id="UP000494269"/>
    </source>
</evidence>
<organism evidence="1 2">
    <name type="scientific">Achromobacter kerstersii</name>
    <dbReference type="NCBI Taxonomy" id="1353890"/>
    <lineage>
        <taxon>Bacteria</taxon>
        <taxon>Pseudomonadati</taxon>
        <taxon>Pseudomonadota</taxon>
        <taxon>Betaproteobacteria</taxon>
        <taxon>Burkholderiales</taxon>
        <taxon>Alcaligenaceae</taxon>
        <taxon>Achromobacter</taxon>
    </lineage>
</organism>
<reference evidence="1 2" key="1">
    <citation type="submission" date="2020-04" db="EMBL/GenBank/DDBJ databases">
        <authorList>
            <person name="De Canck E."/>
        </authorList>
    </citation>
    <scope>NUCLEOTIDE SEQUENCE [LARGE SCALE GENOMIC DNA]</scope>
    <source>
        <strain evidence="1 2">LMG 3441</strain>
    </source>
</reference>
<evidence type="ECO:0000313" key="1">
    <source>
        <dbReference type="EMBL" id="CAB3723220.1"/>
    </source>
</evidence>
<dbReference type="EMBL" id="CADIJQ010000007">
    <property type="protein sequence ID" value="CAB3723220.1"/>
    <property type="molecule type" value="Genomic_DNA"/>
</dbReference>
<dbReference type="RefSeq" id="WP_175170742.1">
    <property type="nucleotide sequence ID" value="NZ_CADIJQ010000007.1"/>
</dbReference>
<gene>
    <name evidence="1" type="ORF">LMG3441_04000</name>
</gene>
<evidence type="ECO:0008006" key="3">
    <source>
        <dbReference type="Google" id="ProtNLM"/>
    </source>
</evidence>
<sequence length="286" mass="31645">MRRLAVGALLGLGLLTGCNGEPVYSGVSLVAYNYTPWNLEPVRLSDAFGNVAGSSTLIPGGGGGSVSCCYTFRGTDFTVKWSGGDPDLLRKHLFDDKFDEVLFKKEMSVHFPAAKPPDGDGTLVLELHIYPDEHMELALSRNFGRHARIPIVETTRWLYGKYRNELVDYEHSAQVNQVLSKVAKRAWMRYRIEDAADMRAYMYLYFIVASDFDKDAEMASMLKAPNRKPGDFGREVGKLSKEKIAQMKATGAPPGDKNVCREVRGLVAATKVHAPGMLANEECVSE</sequence>
<dbReference type="AlphaFoldDB" id="A0A6S7AK32"/>
<protein>
    <recommendedName>
        <fullName evidence="3">DUF3304 domain-containing protein</fullName>
    </recommendedName>
</protein>
<dbReference type="PROSITE" id="PS51257">
    <property type="entry name" value="PROKAR_LIPOPROTEIN"/>
    <property type="match status" value="1"/>
</dbReference>
<accession>A0A6S7AK32</accession>